<keyword evidence="2" id="KW-1185">Reference proteome</keyword>
<organism evidence="1 2">
    <name type="scientific">Glutamicibacter ardleyensis</name>
    <dbReference type="NCBI Taxonomy" id="225894"/>
    <lineage>
        <taxon>Bacteria</taxon>
        <taxon>Bacillati</taxon>
        <taxon>Actinomycetota</taxon>
        <taxon>Actinomycetes</taxon>
        <taxon>Micrococcales</taxon>
        <taxon>Micrococcaceae</taxon>
        <taxon>Glutamicibacter</taxon>
    </lineage>
</organism>
<reference evidence="2" key="1">
    <citation type="journal article" date="2019" name="Int. J. Syst. Evol. Microbiol.">
        <title>The Global Catalogue of Microorganisms (GCM) 10K type strain sequencing project: providing services to taxonomists for standard genome sequencing and annotation.</title>
        <authorList>
            <consortium name="The Broad Institute Genomics Platform"/>
            <consortium name="The Broad Institute Genome Sequencing Center for Infectious Disease"/>
            <person name="Wu L."/>
            <person name="Ma J."/>
        </authorList>
    </citation>
    <scope>NUCLEOTIDE SEQUENCE [LARGE SCALE GENOMIC DNA]</scope>
    <source>
        <strain evidence="2">CGMCC 1.3685</strain>
    </source>
</reference>
<dbReference type="Proteomes" id="UP000606115">
    <property type="component" value="Unassembled WGS sequence"/>
</dbReference>
<gene>
    <name evidence="1" type="ORF">GCM10007173_11940</name>
</gene>
<name>A0ABQ2DEA6_9MICC</name>
<dbReference type="EMBL" id="BMKX01000002">
    <property type="protein sequence ID" value="GGJ54888.1"/>
    <property type="molecule type" value="Genomic_DNA"/>
</dbReference>
<evidence type="ECO:0000313" key="1">
    <source>
        <dbReference type="EMBL" id="GGJ54888.1"/>
    </source>
</evidence>
<evidence type="ECO:0000313" key="2">
    <source>
        <dbReference type="Proteomes" id="UP000606115"/>
    </source>
</evidence>
<protein>
    <submittedName>
        <fullName evidence="1">Uncharacterized protein</fullName>
    </submittedName>
</protein>
<accession>A0ABQ2DEA6</accession>
<proteinExistence type="predicted"/>
<sequence length="66" mass="6896">MTPTNPVPYPKTVTASKGMSVRAIASPNPSAAVVAKMNRKDLGSFSGVSVRSAGVSFEVMMQLNIL</sequence>
<comment type="caution">
    <text evidence="1">The sequence shown here is derived from an EMBL/GenBank/DDBJ whole genome shotgun (WGS) entry which is preliminary data.</text>
</comment>